<gene>
    <name evidence="6" type="ORF">GOODEAATRI_016677</name>
</gene>
<keyword evidence="3 5" id="KW-1133">Transmembrane helix</keyword>
<evidence type="ECO:0000256" key="1">
    <source>
        <dbReference type="ARBA" id="ARBA00004370"/>
    </source>
</evidence>
<keyword evidence="7" id="KW-1185">Reference proteome</keyword>
<dbReference type="InterPro" id="IPR023214">
    <property type="entry name" value="HAD_sf"/>
</dbReference>
<dbReference type="PROSITE" id="PS00154">
    <property type="entry name" value="ATPASE_E1_E2"/>
    <property type="match status" value="1"/>
</dbReference>
<comment type="caution">
    <text evidence="6">The sequence shown here is derived from an EMBL/GenBank/DDBJ whole genome shotgun (WGS) entry which is preliminary data.</text>
</comment>
<dbReference type="Gene3D" id="3.40.1110.10">
    <property type="entry name" value="Calcium-transporting ATPase, cytoplasmic domain N"/>
    <property type="match status" value="1"/>
</dbReference>
<dbReference type="Proteomes" id="UP001476798">
    <property type="component" value="Unassembled WGS sequence"/>
</dbReference>
<name>A0ABV0NB54_9TELE</name>
<comment type="subcellular location">
    <subcellularLocation>
        <location evidence="1">Membrane</location>
    </subcellularLocation>
</comment>
<keyword evidence="2 5" id="KW-0812">Transmembrane</keyword>
<evidence type="ECO:0008006" key="8">
    <source>
        <dbReference type="Google" id="ProtNLM"/>
    </source>
</evidence>
<evidence type="ECO:0000256" key="2">
    <source>
        <dbReference type="ARBA" id="ARBA00022692"/>
    </source>
</evidence>
<proteinExistence type="predicted"/>
<feature type="transmembrane region" description="Helical" evidence="5">
    <location>
        <begin position="21"/>
        <end position="46"/>
    </location>
</feature>
<reference evidence="6 7" key="1">
    <citation type="submission" date="2021-06" db="EMBL/GenBank/DDBJ databases">
        <authorList>
            <person name="Palmer J.M."/>
        </authorList>
    </citation>
    <scope>NUCLEOTIDE SEQUENCE [LARGE SCALE GENOMIC DNA]</scope>
    <source>
        <strain evidence="6 7">GA_2019</strain>
        <tissue evidence="6">Muscle</tissue>
    </source>
</reference>
<accession>A0ABV0NB54</accession>
<dbReference type="PANTHER" id="PTHR24092">
    <property type="entry name" value="PROBABLE PHOSPHOLIPID-TRANSPORTING ATPASE"/>
    <property type="match status" value="1"/>
</dbReference>
<evidence type="ECO:0000256" key="5">
    <source>
        <dbReference type="SAM" id="Phobius"/>
    </source>
</evidence>
<keyword evidence="4 5" id="KW-0472">Membrane</keyword>
<evidence type="ECO:0000313" key="7">
    <source>
        <dbReference type="Proteomes" id="UP001476798"/>
    </source>
</evidence>
<evidence type="ECO:0000256" key="4">
    <source>
        <dbReference type="ARBA" id="ARBA00023136"/>
    </source>
</evidence>
<evidence type="ECO:0000256" key="3">
    <source>
        <dbReference type="ARBA" id="ARBA00022989"/>
    </source>
</evidence>
<protein>
    <recommendedName>
        <fullName evidence="8">P-type phospholipid transporter</fullName>
    </recommendedName>
</protein>
<dbReference type="Gene3D" id="3.40.50.1000">
    <property type="entry name" value="HAD superfamily/HAD-like"/>
    <property type="match status" value="1"/>
</dbReference>
<dbReference type="InterPro" id="IPR023299">
    <property type="entry name" value="ATPase_P-typ_cyto_dom_N"/>
</dbReference>
<organism evidence="6 7">
    <name type="scientific">Goodea atripinnis</name>
    <dbReference type="NCBI Taxonomy" id="208336"/>
    <lineage>
        <taxon>Eukaryota</taxon>
        <taxon>Metazoa</taxon>
        <taxon>Chordata</taxon>
        <taxon>Craniata</taxon>
        <taxon>Vertebrata</taxon>
        <taxon>Euteleostomi</taxon>
        <taxon>Actinopterygii</taxon>
        <taxon>Neopterygii</taxon>
        <taxon>Teleostei</taxon>
        <taxon>Neoteleostei</taxon>
        <taxon>Acanthomorphata</taxon>
        <taxon>Ovalentaria</taxon>
        <taxon>Atherinomorphae</taxon>
        <taxon>Cyprinodontiformes</taxon>
        <taxon>Goodeidae</taxon>
        <taxon>Goodea</taxon>
    </lineage>
</organism>
<dbReference type="EMBL" id="JAHRIO010031290">
    <property type="protein sequence ID" value="MEQ2168623.1"/>
    <property type="molecule type" value="Genomic_DNA"/>
</dbReference>
<evidence type="ECO:0000313" key="6">
    <source>
        <dbReference type="EMBL" id="MEQ2168623.1"/>
    </source>
</evidence>
<dbReference type="InterPro" id="IPR018303">
    <property type="entry name" value="ATPase_P-typ_P_site"/>
</dbReference>
<sequence length="160" mass="17772">MGLLTKGLELYPCGCRMVFRIGVVLSVLLAALLLAIGGGVFSYQVMSQRGFLSALVVDSNPVYSGFLVYWSYIILLSPAMPIALYITFEVIHTIHSKFIGWDLEMYWQQADRPAEARNTSLSEELGQVGHLLSDKTGTLTQNRLLFRQCCIAGEIYGNDN</sequence>
<feature type="transmembrane region" description="Helical" evidence="5">
    <location>
        <begin position="66"/>
        <end position="88"/>
    </location>
</feature>
<dbReference type="PANTHER" id="PTHR24092:SF198">
    <property type="entry name" value="PHOSPHOLIPID-TRANSPORTING ATPASE"/>
    <property type="match status" value="1"/>
</dbReference>